<accession>A0ABS1SP91</accession>
<protein>
    <submittedName>
        <fullName evidence="3">TIGR03943 family protein</fullName>
    </submittedName>
</protein>
<dbReference type="InterPro" id="IPR048447">
    <property type="entry name" value="DUF1980_C"/>
</dbReference>
<gene>
    <name evidence="3" type="ORF">D3226_07465</name>
</gene>
<evidence type="ECO:0000313" key="4">
    <source>
        <dbReference type="Proteomes" id="UP001646141"/>
    </source>
</evidence>
<dbReference type="PANTHER" id="PTHR40047:SF1">
    <property type="entry name" value="UPF0703 PROTEIN YCGQ"/>
    <property type="match status" value="1"/>
</dbReference>
<dbReference type="NCBIfam" id="TIGR03943">
    <property type="entry name" value="TIGR03943 family putative permease subunit"/>
    <property type="match status" value="1"/>
</dbReference>
<dbReference type="InterPro" id="IPR015402">
    <property type="entry name" value="DUF1980"/>
</dbReference>
<dbReference type="Pfam" id="PF21537">
    <property type="entry name" value="DUF1980_C"/>
    <property type="match status" value="1"/>
</dbReference>
<dbReference type="Proteomes" id="UP001646141">
    <property type="component" value="Unassembled WGS sequence"/>
</dbReference>
<sequence length="250" mass="26396">MLPRSRWLGLLLFGCGIVATLSLAASGKLAWYVHPRSAWFTVLMAVVAAVVLVGGAALRAARPERTRPSGPGERGWRRRWRWVGSGAIALCAVGAMLILPPATLSPERAAQQSAGTSVTADPRGADAALLSGRPDDELSLRDWSVLARQQESSALAGRGAELLGFATPDDDDPDNVVVVTRFFITCCAVDAQAVGVPVYAPGWEREVAAGEWLSVTGTFAPNPSPASSWAAILLPEQLTRVDAPEDPYVG</sequence>
<comment type="caution">
    <text evidence="3">The sequence shown here is derived from an EMBL/GenBank/DDBJ whole genome shotgun (WGS) entry which is preliminary data.</text>
</comment>
<dbReference type="PANTHER" id="PTHR40047">
    <property type="entry name" value="UPF0703 PROTEIN YCGQ"/>
    <property type="match status" value="1"/>
</dbReference>
<feature type="transmembrane region" description="Helical" evidence="1">
    <location>
        <begin position="40"/>
        <end position="61"/>
    </location>
</feature>
<organism evidence="3 4">
    <name type="scientific">Leucobacter chromiireducens subsp. chromiireducens</name>
    <dbReference type="NCBI Taxonomy" id="660067"/>
    <lineage>
        <taxon>Bacteria</taxon>
        <taxon>Bacillati</taxon>
        <taxon>Actinomycetota</taxon>
        <taxon>Actinomycetes</taxon>
        <taxon>Micrococcales</taxon>
        <taxon>Microbacteriaceae</taxon>
        <taxon>Leucobacter</taxon>
    </lineage>
</organism>
<name>A0ABS1SP91_9MICO</name>
<feature type="transmembrane region" description="Helical" evidence="1">
    <location>
        <begin position="82"/>
        <end position="102"/>
    </location>
</feature>
<keyword evidence="1" id="KW-0812">Transmembrane</keyword>
<proteinExistence type="predicted"/>
<feature type="domain" description="DUF1980" evidence="2">
    <location>
        <begin position="155"/>
        <end position="249"/>
    </location>
</feature>
<evidence type="ECO:0000256" key="1">
    <source>
        <dbReference type="SAM" id="Phobius"/>
    </source>
</evidence>
<reference evidence="3 4" key="1">
    <citation type="submission" date="2018-09" db="EMBL/GenBank/DDBJ databases">
        <title>Comparative genomics of Leucobacter spp.</title>
        <authorList>
            <person name="Reis A.C."/>
            <person name="Kolvenbach B.A."/>
            <person name="Corvini P.F.X."/>
            <person name="Nunes O.C."/>
        </authorList>
    </citation>
    <scope>NUCLEOTIDE SEQUENCE [LARGE SCALE GENOMIC DNA]</scope>
    <source>
        <strain evidence="3 4">L-1</strain>
    </source>
</reference>
<keyword evidence="1" id="KW-0472">Membrane</keyword>
<keyword evidence="1" id="KW-1133">Transmembrane helix</keyword>
<dbReference type="EMBL" id="QYAD01000002">
    <property type="protein sequence ID" value="MBL3689799.1"/>
    <property type="molecule type" value="Genomic_DNA"/>
</dbReference>
<keyword evidence="4" id="KW-1185">Reference proteome</keyword>
<evidence type="ECO:0000259" key="2">
    <source>
        <dbReference type="Pfam" id="PF21537"/>
    </source>
</evidence>
<evidence type="ECO:0000313" key="3">
    <source>
        <dbReference type="EMBL" id="MBL3689799.1"/>
    </source>
</evidence>
<dbReference type="RefSeq" id="WP_202381831.1">
    <property type="nucleotide sequence ID" value="NZ_BAAAMA010000002.1"/>
</dbReference>
<dbReference type="InterPro" id="IPR052955">
    <property type="entry name" value="UPF0703_membrane_permease"/>
</dbReference>